<proteinExistence type="predicted"/>
<dbReference type="InterPro" id="IPR018540">
    <property type="entry name" value="Spo0E-like"/>
</dbReference>
<evidence type="ECO:0000313" key="2">
    <source>
        <dbReference type="Proteomes" id="UP000028123"/>
    </source>
</evidence>
<accession>A0A081P7F4</accession>
<dbReference type="OrthoDB" id="2470271at2"/>
<comment type="caution">
    <text evidence="1">The sequence shown here is derived from an EMBL/GenBank/DDBJ whole genome shotgun (WGS) entry which is preliminary data.</text>
</comment>
<sequence>MLTPALDEQASISEEIEDMREQMVSLGNQLGFMHPEVQHCSRQLDQLLLRYYEADKTDNRK</sequence>
<dbReference type="SUPFAM" id="SSF140500">
    <property type="entry name" value="BAS1536-like"/>
    <property type="match status" value="1"/>
</dbReference>
<organism evidence="1 2">
    <name type="scientific">Paenibacillus tyrfis</name>
    <dbReference type="NCBI Taxonomy" id="1501230"/>
    <lineage>
        <taxon>Bacteria</taxon>
        <taxon>Bacillati</taxon>
        <taxon>Bacillota</taxon>
        <taxon>Bacilli</taxon>
        <taxon>Bacillales</taxon>
        <taxon>Paenibacillaceae</taxon>
        <taxon>Paenibacillus</taxon>
    </lineage>
</organism>
<name>A0A081P7F4_9BACL</name>
<dbReference type="InterPro" id="IPR037208">
    <property type="entry name" value="Spo0E-like_sf"/>
</dbReference>
<dbReference type="Gene3D" id="4.10.280.10">
    <property type="entry name" value="Helix-loop-helix DNA-binding domain"/>
    <property type="match status" value="1"/>
</dbReference>
<dbReference type="Pfam" id="PF09388">
    <property type="entry name" value="SpoOE-like"/>
    <property type="match status" value="1"/>
</dbReference>
<dbReference type="AlphaFoldDB" id="A0A081P7F4"/>
<dbReference type="EMBL" id="JNVM01000006">
    <property type="protein sequence ID" value="KEQ26627.1"/>
    <property type="molecule type" value="Genomic_DNA"/>
</dbReference>
<dbReference type="eggNOG" id="ENOG50306GC">
    <property type="taxonomic scope" value="Bacteria"/>
</dbReference>
<evidence type="ECO:0000313" key="1">
    <source>
        <dbReference type="EMBL" id="KEQ26627.1"/>
    </source>
</evidence>
<dbReference type="Proteomes" id="UP000028123">
    <property type="component" value="Unassembled WGS sequence"/>
</dbReference>
<gene>
    <name evidence="1" type="ORF">ET33_32825</name>
</gene>
<dbReference type="RefSeq" id="WP_036679471.1">
    <property type="nucleotide sequence ID" value="NZ_FYEP01000001.1"/>
</dbReference>
<reference evidence="1 2" key="1">
    <citation type="submission" date="2014-06" db="EMBL/GenBank/DDBJ databases">
        <title>Draft genome sequence of Paenibacillus sp. MSt1.</title>
        <authorList>
            <person name="Aw Y.K."/>
            <person name="Ong K.S."/>
            <person name="Gan H.M."/>
            <person name="Lee S.M."/>
        </authorList>
    </citation>
    <scope>NUCLEOTIDE SEQUENCE [LARGE SCALE GENOMIC DNA]</scope>
    <source>
        <strain evidence="1 2">MSt1</strain>
    </source>
</reference>
<evidence type="ECO:0008006" key="3">
    <source>
        <dbReference type="Google" id="ProtNLM"/>
    </source>
</evidence>
<protein>
    <recommendedName>
        <fullName evidence="3">Sporulation protein Spo0E</fullName>
    </recommendedName>
</protein>
<dbReference type="GO" id="GO:0043937">
    <property type="term" value="P:regulation of sporulation"/>
    <property type="evidence" value="ECO:0007669"/>
    <property type="project" value="InterPro"/>
</dbReference>
<keyword evidence="2" id="KW-1185">Reference proteome</keyword>
<dbReference type="InterPro" id="IPR036638">
    <property type="entry name" value="HLH_DNA-bd_sf"/>
</dbReference>
<dbReference type="GO" id="GO:0046983">
    <property type="term" value="F:protein dimerization activity"/>
    <property type="evidence" value="ECO:0007669"/>
    <property type="project" value="InterPro"/>
</dbReference>